<dbReference type="RefSeq" id="WP_054290494.1">
    <property type="nucleotide sequence ID" value="NZ_CP012752.1"/>
</dbReference>
<gene>
    <name evidence="2" type="ORF">AOZ06_18165</name>
</gene>
<proteinExistence type="predicted"/>
<dbReference type="PANTHER" id="PTHR33627">
    <property type="entry name" value="TRANSPOSASE"/>
    <property type="match status" value="1"/>
</dbReference>
<organism evidence="2 3">
    <name type="scientific">Kibdelosporangium phytohabitans</name>
    <dbReference type="NCBI Taxonomy" id="860235"/>
    <lineage>
        <taxon>Bacteria</taxon>
        <taxon>Bacillati</taxon>
        <taxon>Actinomycetota</taxon>
        <taxon>Actinomycetes</taxon>
        <taxon>Pseudonocardiales</taxon>
        <taxon>Pseudonocardiaceae</taxon>
        <taxon>Kibdelosporangium</taxon>
    </lineage>
</organism>
<dbReference type="AlphaFoldDB" id="A0A0N9I2B4"/>
<evidence type="ECO:0000259" key="1">
    <source>
        <dbReference type="Pfam" id="PF13546"/>
    </source>
</evidence>
<dbReference type="InterPro" id="IPR039365">
    <property type="entry name" value="IS701-like"/>
</dbReference>
<dbReference type="InterPro" id="IPR038721">
    <property type="entry name" value="IS701-like_DDE_dom"/>
</dbReference>
<dbReference type="EMBL" id="CP012752">
    <property type="protein sequence ID" value="ALG08587.1"/>
    <property type="molecule type" value="Genomic_DNA"/>
</dbReference>
<dbReference type="OrthoDB" id="4954307at2"/>
<dbReference type="PANTHER" id="PTHR33627:SF1">
    <property type="entry name" value="TRANSPOSASE"/>
    <property type="match status" value="1"/>
</dbReference>
<dbReference type="KEGG" id="kphy:AOZ06_18165"/>
<evidence type="ECO:0000313" key="3">
    <source>
        <dbReference type="Proteomes" id="UP000063699"/>
    </source>
</evidence>
<accession>A0A0N9I2B4</accession>
<feature type="domain" description="Transposase IS701-like DDE" evidence="1">
    <location>
        <begin position="32"/>
        <end position="210"/>
    </location>
</feature>
<dbReference type="Proteomes" id="UP000063699">
    <property type="component" value="Chromosome"/>
</dbReference>
<dbReference type="STRING" id="860235.AOZ06_18165"/>
<evidence type="ECO:0000313" key="2">
    <source>
        <dbReference type="EMBL" id="ALG08587.1"/>
    </source>
</evidence>
<dbReference type="Pfam" id="PF13546">
    <property type="entry name" value="DDE_5"/>
    <property type="match status" value="1"/>
</dbReference>
<sequence>MTKTRETTASPIGQLPVSSSLEFCLRTVHSRLSPCFARAEPRMRALNYMFGLANIVNKPSAGRRNIATYESEYRADGAQRLLTTARWDDAEVRRKLREMARAAAATGGDFFITEATFAKKGNRAVAVDLQFSSENGRAQNCQNAVALLYVSPDRKVFLLDIDLYLPPAWSESERLRKQGNIPPEVRHRSKSAIASDMIQRAIADEFRPRRIYLSLNCPNKLRLLMLLQQQQIPHLTWLTSAELGQLDESAEPRTPAGCRADLVPRQMSRQRPSPMTVTLTPTPPFATAGKRASTSYFRACMHHPLSPNGMGHAMAEMRHLDRRWRAIRTRSQLDRYEVRGWVGWHRHMTLAMAVQFASELTEEPVPV</sequence>
<keyword evidence="3" id="KW-1185">Reference proteome</keyword>
<protein>
    <recommendedName>
        <fullName evidence="1">Transposase IS701-like DDE domain-containing protein</fullName>
    </recommendedName>
</protein>
<reference evidence="2 3" key="1">
    <citation type="submission" date="2015-07" db="EMBL/GenBank/DDBJ databases">
        <title>Genome sequencing of Kibdelosporangium phytohabitans.</title>
        <authorList>
            <person name="Qin S."/>
            <person name="Xing K."/>
        </authorList>
    </citation>
    <scope>NUCLEOTIDE SEQUENCE [LARGE SCALE GENOMIC DNA]</scope>
    <source>
        <strain evidence="2 3">KLBMP1111</strain>
    </source>
</reference>
<name>A0A0N9I2B4_9PSEU</name>